<dbReference type="GeneID" id="66537995"/>
<evidence type="ECO:0000313" key="12">
    <source>
        <dbReference type="EMBL" id="ATF25457.1"/>
    </source>
</evidence>
<dbReference type="SMR" id="A0A1D2KV25"/>
<reference evidence="15" key="2">
    <citation type="submission" date="2018-04" db="EMBL/GenBank/DDBJ databases">
        <authorList>
            <person name="Illikoud N."/>
        </authorList>
    </citation>
    <scope>NUCLEOTIDE SEQUENCE [LARGE SCALE GENOMIC DNA]</scope>
</reference>
<dbReference type="PIRSF" id="PIRSF000094">
    <property type="entry name" value="Enoyl-ACP_rdct"/>
    <property type="match status" value="1"/>
</dbReference>
<dbReference type="PANTHER" id="PTHR43159:SF2">
    <property type="entry name" value="ENOYL-[ACYL-CARRIER-PROTEIN] REDUCTASE [NADH], CHLOROPLASTIC"/>
    <property type="match status" value="1"/>
</dbReference>
<feature type="binding site" evidence="11">
    <location>
        <position position="97"/>
    </location>
    <ligand>
        <name>NAD(+)</name>
        <dbReference type="ChEBI" id="CHEBI:57540"/>
    </ligand>
</feature>
<dbReference type="Proteomes" id="UP000270190">
    <property type="component" value="Unassembled WGS sequence"/>
</dbReference>
<evidence type="ECO:0000256" key="5">
    <source>
        <dbReference type="ARBA" id="ARBA00023002"/>
    </source>
</evidence>
<feature type="binding site" evidence="11">
    <location>
        <begin position="20"/>
        <end position="21"/>
    </location>
    <ligand>
        <name>NAD(+)</name>
        <dbReference type="ChEBI" id="CHEBI:57540"/>
    </ligand>
</feature>
<reference evidence="12 14" key="1">
    <citation type="submission" date="2017-09" db="EMBL/GenBank/DDBJ databases">
        <title>Complete Genome Sequences of Two Strains of the Meat Spoilage Bacterium Brochothrix thermosphacta Isolated from Ground Chicken.</title>
        <authorList>
            <person name="Paoli G.C."/>
            <person name="Wijey C."/>
            <person name="Chen C.-Y."/>
            <person name="Nguyen L."/>
            <person name="Yan X."/>
            <person name="Irwin P.L."/>
        </authorList>
    </citation>
    <scope>NUCLEOTIDE SEQUENCE [LARGE SCALE GENOMIC DNA]</scope>
    <source>
        <strain evidence="12 14">BI</strain>
    </source>
</reference>
<dbReference type="Gene3D" id="3.40.50.720">
    <property type="entry name" value="NAD(P)-binding Rossmann-like Domain"/>
    <property type="match status" value="1"/>
</dbReference>
<comment type="pathway">
    <text evidence="1">Lipid metabolism; fatty acid biosynthesis.</text>
</comment>
<dbReference type="EMBL" id="CP023483">
    <property type="protein sequence ID" value="ATF25457.1"/>
    <property type="molecule type" value="Genomic_DNA"/>
</dbReference>
<dbReference type="Pfam" id="PF13561">
    <property type="entry name" value="adh_short_C2"/>
    <property type="match status" value="1"/>
</dbReference>
<dbReference type="OrthoDB" id="9803628at2"/>
<dbReference type="PANTHER" id="PTHR43159">
    <property type="entry name" value="ENOYL-[ACYL-CARRIER-PROTEIN] REDUCTASE"/>
    <property type="match status" value="1"/>
</dbReference>
<comment type="similarity">
    <text evidence="2 8">Belongs to the short-chain dehydrogenases/reductases (SDR) family. FabI subfamily.</text>
</comment>
<evidence type="ECO:0000256" key="9">
    <source>
        <dbReference type="PIRSR" id="PIRSR000094-1"/>
    </source>
</evidence>
<dbReference type="GO" id="GO:0004318">
    <property type="term" value="F:enoyl-[acyl-carrier-protein] reductase (NADH) activity"/>
    <property type="evidence" value="ECO:0007669"/>
    <property type="project" value="UniProtKB-EC"/>
</dbReference>
<name>A0A1D2KV25_BROTH</name>
<evidence type="ECO:0000313" key="13">
    <source>
        <dbReference type="EMBL" id="SPP30808.1"/>
    </source>
</evidence>
<protein>
    <recommendedName>
        <fullName evidence="8">Enoyl-[acyl-carrier-protein] reductase [NADH]</fullName>
        <ecNumber evidence="8">1.3.1.9</ecNumber>
    </recommendedName>
</protein>
<dbReference type="InterPro" id="IPR036291">
    <property type="entry name" value="NAD(P)-bd_dom_sf"/>
</dbReference>
<evidence type="ECO:0000313" key="15">
    <source>
        <dbReference type="Proteomes" id="UP000270190"/>
    </source>
</evidence>
<dbReference type="SUPFAM" id="SSF51735">
    <property type="entry name" value="NAD(P)-binding Rossmann-fold domains"/>
    <property type="match status" value="1"/>
</dbReference>
<evidence type="ECO:0000256" key="3">
    <source>
        <dbReference type="ARBA" id="ARBA00022516"/>
    </source>
</evidence>
<feature type="binding site" evidence="10">
    <location>
        <position position="100"/>
    </location>
    <ligand>
        <name>substrate</name>
    </ligand>
</feature>
<dbReference type="EMBL" id="OUNC01000083">
    <property type="protein sequence ID" value="SPP30808.1"/>
    <property type="molecule type" value="Genomic_DNA"/>
</dbReference>
<dbReference type="Gene3D" id="1.10.8.400">
    <property type="entry name" value="Enoyl acyl carrier protein reductase"/>
    <property type="match status" value="1"/>
</dbReference>
<keyword evidence="4" id="KW-0276">Fatty acid metabolism</keyword>
<dbReference type="RefSeq" id="WP_029091821.1">
    <property type="nucleotide sequence ID" value="NZ_CBCPHX010000005.1"/>
</dbReference>
<feature type="binding site" evidence="11">
    <location>
        <begin position="198"/>
        <end position="202"/>
    </location>
    <ligand>
        <name>NAD(+)</name>
        <dbReference type="ChEBI" id="CHEBI:57540"/>
    </ligand>
</feature>
<evidence type="ECO:0000256" key="8">
    <source>
        <dbReference type="PIRNR" id="PIRNR000094"/>
    </source>
</evidence>
<evidence type="ECO:0000256" key="11">
    <source>
        <dbReference type="PIRSR" id="PIRSR000094-3"/>
    </source>
</evidence>
<sequence length="262" mass="28180">MHLNFENKTYLIMGVANKRSIAWGIAQELDKAGAKLIFSYSKERSAKGLVKLAADLSDLNKEAPMVKCDVTSDEDITTAVTELKEKVGTLNGIVHSVAFANKDFLGDDYSAVDRASFAQALDISAYSFTAIIRAAKLADLLAENASLLTLTYLGGERVIQNYNLMGVAKAALESSVRYLASEYGPTGVRVNAISAGPIRTLSARGVGNFSESQKMVEERAPLRRVTTVEEVGTTAVFLLSDMASGITGENIHVDSGYHIIGY</sequence>
<keyword evidence="6" id="KW-0443">Lipid metabolism</keyword>
<keyword evidence="3 8" id="KW-0444">Lipid biosynthesis</keyword>
<dbReference type="InterPro" id="IPR014358">
    <property type="entry name" value="Enoyl-ACP_Rdtase_NADH"/>
</dbReference>
<dbReference type="InterPro" id="IPR002347">
    <property type="entry name" value="SDR_fam"/>
</dbReference>
<evidence type="ECO:0000256" key="2">
    <source>
        <dbReference type="ARBA" id="ARBA00009233"/>
    </source>
</evidence>
<dbReference type="KEGG" id="bths:CNY62_03050"/>
<organism evidence="12 14">
    <name type="scientific">Brochothrix thermosphacta</name>
    <name type="common">Microbacterium thermosphactum</name>
    <dbReference type="NCBI Taxonomy" id="2756"/>
    <lineage>
        <taxon>Bacteria</taxon>
        <taxon>Bacillati</taxon>
        <taxon>Bacillota</taxon>
        <taxon>Bacilli</taxon>
        <taxon>Bacillales</taxon>
        <taxon>Listeriaceae</taxon>
        <taxon>Brochothrix</taxon>
    </lineage>
</organism>
<feature type="binding site" evidence="11">
    <location>
        <begin position="69"/>
        <end position="70"/>
    </location>
    <ligand>
        <name>NAD(+)</name>
        <dbReference type="ChEBI" id="CHEBI:57540"/>
    </ligand>
</feature>
<dbReference type="GO" id="GO:0006633">
    <property type="term" value="P:fatty acid biosynthetic process"/>
    <property type="evidence" value="ECO:0007669"/>
    <property type="project" value="UniProtKB-KW"/>
</dbReference>
<evidence type="ECO:0000256" key="7">
    <source>
        <dbReference type="ARBA" id="ARBA00023160"/>
    </source>
</evidence>
<keyword evidence="14" id="KW-1185">Reference proteome</keyword>
<evidence type="ECO:0000256" key="1">
    <source>
        <dbReference type="ARBA" id="ARBA00005194"/>
    </source>
</evidence>
<feature type="binding site" evidence="11">
    <location>
        <position position="169"/>
    </location>
    <ligand>
        <name>NAD(+)</name>
        <dbReference type="ChEBI" id="CHEBI:57540"/>
    </ligand>
</feature>
<evidence type="ECO:0000256" key="4">
    <source>
        <dbReference type="ARBA" id="ARBA00022832"/>
    </source>
</evidence>
<dbReference type="EC" id="1.3.1.9" evidence="8"/>
<dbReference type="Proteomes" id="UP000243591">
    <property type="component" value="Chromosome"/>
</dbReference>
<gene>
    <name evidence="13" type="primary">fabI</name>
    <name evidence="13" type="ORF">BTBSAS_90022</name>
    <name evidence="12" type="ORF">CNY62_03050</name>
</gene>
<reference evidence="13" key="3">
    <citation type="submission" date="2018-04" db="EMBL/GenBank/DDBJ databases">
        <authorList>
            <person name="Go L.Y."/>
            <person name="Mitchell J.A."/>
        </authorList>
    </citation>
    <scope>NUCLEOTIDE SEQUENCE</scope>
    <source>
        <strain evidence="13">BSAS1 3</strain>
    </source>
</reference>
<keyword evidence="8 11" id="KW-0520">NAD</keyword>
<proteinExistence type="inferred from homology"/>
<feature type="active site" description="Proton acceptor" evidence="9">
    <location>
        <position position="162"/>
    </location>
</feature>
<accession>A0A1D2KV25</accession>
<evidence type="ECO:0000256" key="10">
    <source>
        <dbReference type="PIRSR" id="PIRSR000094-2"/>
    </source>
</evidence>
<dbReference type="CDD" id="cd05372">
    <property type="entry name" value="ENR_SDR"/>
    <property type="match status" value="1"/>
</dbReference>
<feature type="binding site" evidence="11">
    <location>
        <position position="14"/>
    </location>
    <ligand>
        <name>NAD(+)</name>
        <dbReference type="ChEBI" id="CHEBI:57540"/>
    </ligand>
</feature>
<feature type="active site" description="Proton acceptor" evidence="9">
    <location>
        <position position="152"/>
    </location>
</feature>
<dbReference type="FunFam" id="1.10.8.400:FF:000001">
    <property type="entry name" value="Enoyl-[acyl-carrier-protein] reductase [NADH]"/>
    <property type="match status" value="1"/>
</dbReference>
<dbReference type="NCBIfam" id="NF006369">
    <property type="entry name" value="PRK08594.1"/>
    <property type="match status" value="1"/>
</dbReference>
<dbReference type="STRING" id="2756.BFR44_00830"/>
<evidence type="ECO:0000256" key="6">
    <source>
        <dbReference type="ARBA" id="ARBA00023098"/>
    </source>
</evidence>
<evidence type="ECO:0000313" key="14">
    <source>
        <dbReference type="Proteomes" id="UP000243591"/>
    </source>
</evidence>
<comment type="catalytic activity">
    <reaction evidence="8">
        <text>a 2,3-saturated acyl-[ACP] + NAD(+) = a (2E)-enoyl-[ACP] + NADH + H(+)</text>
        <dbReference type="Rhea" id="RHEA:10240"/>
        <dbReference type="Rhea" id="RHEA-COMP:9925"/>
        <dbReference type="Rhea" id="RHEA-COMP:9926"/>
        <dbReference type="ChEBI" id="CHEBI:15378"/>
        <dbReference type="ChEBI" id="CHEBI:57540"/>
        <dbReference type="ChEBI" id="CHEBI:57945"/>
        <dbReference type="ChEBI" id="CHEBI:78784"/>
        <dbReference type="ChEBI" id="CHEBI:78785"/>
        <dbReference type="EC" id="1.3.1.9"/>
    </reaction>
</comment>
<keyword evidence="5 8" id="KW-0560">Oxidoreductase</keyword>
<dbReference type="AlphaFoldDB" id="A0A1D2KV25"/>
<keyword evidence="7 8" id="KW-0275">Fatty acid biosynthesis</keyword>